<sequence>MAERQPLSIQILRAYYPVAICLQDYLDRTVETARSLHSILIHETDTKQYRDLLASTIVASQQESVITPRLKPSKPLGPLRELIERVQIQHLRHKPPQLNVLTSGYQLHAPSTRGKNSSTFTLPLLQSRYVNTVITAFETQAWATLYDRLGDDIVFHLLADTSIFTSLPNSCYCQITGPPIIDLTPPAALSHLRENENGPTFSGIKRIAEDSASNERSSKRQKSDERTASKSTSAQTHSAEAICRSPVEISVARTRLFYYRLSGPSKISCGVPADHVLNRCRVGTAPSATLSEEVARKQEQNARHLAKYVFPKQFGLTSIFDVQQENTFTMLIPKFANREEEIKVKGSMKTPKRVKQALDLLEKTIWRHSMLDPAIATETYLFIYWQVNTNIKSSLDSSVILEMMSEASFQLNTQGRKTDASVSFSSSEPQLMPQARSQAKQQAQQKPRFAEFICSYDEVYCYAIAATRAVIPMQFWGSTKNFKLIKRHVKTLITMRRFETVNLHTLIQGLSVSECEWLSPRSQESAKNRHVPASDSLKRLEVLQEFVHWYFDSFLVSLLKTAFYVTESQAFRNKVLYFRQDDWEVLCRPLVERLCAGTFQKLRREDAEEILRQRRLGYSFVRLLPKETGVRPIINLRRREANTPYKRSINQILKAAFHILTYEKEHRRKLVGAAIFGPNEIYQKLKGFKATLQRDFPQGLPKLYFVKMDVQACFDTIDQTKLLHILVEVLKEEQYTIQRHGRVSTQCTRVTRNFVSTAVPTDEYPHFLALASQLASALRNTIFVDKVVYPDAKRREIIELLEQHITDNIVKIGDDYYRQVVGIPQGSILSTLLCSFFYGDLEKTRLKFAEDKHTILLRLVDDYLLVTTDRGRARKFYDVMVAGHPDYGCFISQDKTLTNFDDGDMFNVIDPSQGGFPWCGFLINMRDLSVSTDFSRWSASTLRESFTVDLGRRPGAAFAHKMLAIARSKSHIIYNDCRLNSLASVYKNIYESFCLAAVKMHYYIRSWKPDMAKSSPFITSDSLLVHSDEKRIDIKTLEEVWRKTGSAEGTGNMDDGLLSDQARYPRVPHRAVPQIPRTSGSFRVASRPRVAMRTVLRLSNQYRRCAIWSSPRVFFSPVHKAVSAAALARPLLLPSLRAPVPQSPNSTRAFATASTMSESPFYQLKAEQPGGKTFDFSELKGKVVLIVNVASKCYRVSSGFTPQYKGLEELYEKYKEKGFVILGFPCNQFGGQEPGTDEEIAQFCSLNHGVTFPLMKKSDVNGDNTNEVYKYLKEQKSGLLGLTRIKWNFEKFLVDREGKVVHRWASTTAPDSIDAAVEKLL</sequence>
<name>A0ACC1T6U5_9APHY</name>
<evidence type="ECO:0000313" key="1">
    <source>
        <dbReference type="EMBL" id="KAJ3554494.1"/>
    </source>
</evidence>
<dbReference type="EMBL" id="JANHOG010000425">
    <property type="protein sequence ID" value="KAJ3554494.1"/>
    <property type="molecule type" value="Genomic_DNA"/>
</dbReference>
<accession>A0ACC1T6U5</accession>
<proteinExistence type="predicted"/>
<evidence type="ECO:0000313" key="2">
    <source>
        <dbReference type="Proteomes" id="UP001148662"/>
    </source>
</evidence>
<keyword evidence="2" id="KW-1185">Reference proteome</keyword>
<gene>
    <name evidence="1" type="ORF">NM688_g3081</name>
</gene>
<protein>
    <submittedName>
        <fullName evidence="1">Uncharacterized protein</fullName>
    </submittedName>
</protein>
<reference evidence="1" key="1">
    <citation type="submission" date="2022-07" db="EMBL/GenBank/DDBJ databases">
        <title>Genome Sequence of Phlebia brevispora.</title>
        <authorList>
            <person name="Buettner E."/>
        </authorList>
    </citation>
    <scope>NUCLEOTIDE SEQUENCE</scope>
    <source>
        <strain evidence="1">MPL23</strain>
    </source>
</reference>
<organism evidence="1 2">
    <name type="scientific">Phlebia brevispora</name>
    <dbReference type="NCBI Taxonomy" id="194682"/>
    <lineage>
        <taxon>Eukaryota</taxon>
        <taxon>Fungi</taxon>
        <taxon>Dikarya</taxon>
        <taxon>Basidiomycota</taxon>
        <taxon>Agaricomycotina</taxon>
        <taxon>Agaricomycetes</taxon>
        <taxon>Polyporales</taxon>
        <taxon>Meruliaceae</taxon>
        <taxon>Phlebia</taxon>
    </lineage>
</organism>
<comment type="caution">
    <text evidence="1">The sequence shown here is derived from an EMBL/GenBank/DDBJ whole genome shotgun (WGS) entry which is preliminary data.</text>
</comment>
<dbReference type="Proteomes" id="UP001148662">
    <property type="component" value="Unassembled WGS sequence"/>
</dbReference>